<keyword evidence="2" id="KW-1185">Reference proteome</keyword>
<dbReference type="Proteomes" id="UP000467006">
    <property type="component" value="Chromosome"/>
</dbReference>
<reference evidence="1 2" key="1">
    <citation type="journal article" date="2019" name="Emerg. Microbes Infect.">
        <title>Comprehensive subspecies identification of 175 nontuberculous mycobacteria species based on 7547 genomic profiles.</title>
        <authorList>
            <person name="Matsumoto Y."/>
            <person name="Kinjo T."/>
            <person name="Motooka D."/>
            <person name="Nabeya D."/>
            <person name="Jung N."/>
            <person name="Uechi K."/>
            <person name="Horii T."/>
            <person name="Iida T."/>
            <person name="Fujita J."/>
            <person name="Nakamura S."/>
        </authorList>
    </citation>
    <scope>NUCLEOTIDE SEQUENCE [LARGE SCALE GENOMIC DNA]</scope>
    <source>
        <strain evidence="1 2">JCM 6396</strain>
    </source>
</reference>
<proteinExistence type="predicted"/>
<name>A0A7I7K1B0_9MYCO</name>
<protein>
    <submittedName>
        <fullName evidence="1">Uncharacterized protein</fullName>
    </submittedName>
</protein>
<evidence type="ECO:0000313" key="2">
    <source>
        <dbReference type="Proteomes" id="UP000467006"/>
    </source>
</evidence>
<dbReference type="EMBL" id="AP022563">
    <property type="protein sequence ID" value="BBX17394.1"/>
    <property type="molecule type" value="Genomic_DNA"/>
</dbReference>
<sequence length="59" mass="5638">MAAGSAIALVVGAAGEVVVCSAIVVVVAVSVASVELSLEQAAAPNIAMAARLAAATVFR</sequence>
<evidence type="ECO:0000313" key="1">
    <source>
        <dbReference type="EMBL" id="BBX17394.1"/>
    </source>
</evidence>
<accession>A0A7I7K1B0</accession>
<gene>
    <name evidence="1" type="ORF">MDUV_22540</name>
</gene>
<dbReference type="AlphaFoldDB" id="A0A7I7K1B0"/>
<organism evidence="1 2">
    <name type="scientific">Mycolicibacterium duvalii</name>
    <dbReference type="NCBI Taxonomy" id="39688"/>
    <lineage>
        <taxon>Bacteria</taxon>
        <taxon>Bacillati</taxon>
        <taxon>Actinomycetota</taxon>
        <taxon>Actinomycetes</taxon>
        <taxon>Mycobacteriales</taxon>
        <taxon>Mycobacteriaceae</taxon>
        <taxon>Mycolicibacterium</taxon>
    </lineage>
</organism>
<dbReference type="KEGG" id="mdu:MDUV_22540"/>